<dbReference type="VEuPathDB" id="TriTrypDB:TvY486_0903960"/>
<gene>
    <name evidence="1" type="ORF">TVY486_0903960</name>
</gene>
<dbReference type="EMBL" id="HE573025">
    <property type="protein sequence ID" value="CCC50575.1"/>
    <property type="molecule type" value="Genomic_DNA"/>
</dbReference>
<dbReference type="OMA" id="HWLAIRH"/>
<sequence length="953" mass="105534">MAATMRLIRGLRGIIVPCGLRFVSVGGRRTRGGFSKPLGKHPQVKQGILEGVPRRIPGTTKVSYTNSKGRTFNFSVPVAEITHPQVRLTNATGSWREIDTSFCELGDMEDDMPSEVDAYLRAESDVCSVPDLREAFTSLCKEYVLMDTSGMKSTLSLTELNVGPDYEHYDRRLRRKRHWLAVRHRFEDVRHIIWPELGKGASSPCLNHALTARQMLDTLLWLDAASTFCVRKVHASDLAPEEEFMPLDLRREVEIVAHYVSREPGFFAPENNAVELFVSCAALCSNHGVAFSLFFRGQHVTESDALSHTNSIFLNMPTPCTTFGAIRVMAVLGSDPSQFRFSRSDGTVERGVVLLALSRLVGVEAFGNSDALENVGEAELCTILRFCVNVKEQNAAFFVRMKKANKTGSRVDHEGEEEEVSFVLKYEQLLHMAVSRCKHLLYQLDGPRTQVMSENGDIPLIDLQKHAECSNKDALIHYHLSMRSAQGLRRVALGAQTSAELVELIQRLEVGDARVSGNTLLMDLVNHLSHKAAAGKVSISLREVNTVLPLLARIQSEAKGELGPRYDRLISILGTSIGAAVQGRYNNEDIVELIEGLAACQIVPSTFRQVEMTLYRLVMGHECSLSHVTRILRAFCALHGVEVSPVLLTSVASRVADSFGDRLGCHKHVKEEEDGECEVLVGLMQALSMCKYAALPSLVLLSWQSSLFNGNKMSLDSCRNYAALLACAADSTRAHNTLLSQQMGRESQRLCLYYVQNRGHDDISEFSQLVTTLGMVGCQRNEKDEVWAAALSDYIRRQSLTEARGSTMSVSELACTLKETLELCAVVNVQKPDVVTVIERVLLNRFKQAEAATSSNEACEELATSACCVVGLHHACEELRRAAADTLRRAILRAEEALEVSLEERRQRPQDRSFEVAALRATEVKNVHGNLILRYSAALQQGGMASYVEEAGF</sequence>
<accession>G0U2S1</accession>
<proteinExistence type="predicted"/>
<dbReference type="AlphaFoldDB" id="G0U2S1"/>
<name>G0U2S1_TRYVY</name>
<reference evidence="1" key="1">
    <citation type="journal article" date="2012" name="Proc. Natl. Acad. Sci. U.S.A.">
        <title>Antigenic diversity is generated by distinct evolutionary mechanisms in African trypanosome species.</title>
        <authorList>
            <person name="Jackson A.P."/>
            <person name="Berry A."/>
            <person name="Aslett M."/>
            <person name="Allison H.C."/>
            <person name="Burton P."/>
            <person name="Vavrova-Anderson J."/>
            <person name="Brown R."/>
            <person name="Browne H."/>
            <person name="Corton N."/>
            <person name="Hauser H."/>
            <person name="Gamble J."/>
            <person name="Gilderthorp R."/>
            <person name="Marcello L."/>
            <person name="McQuillan J."/>
            <person name="Otto T.D."/>
            <person name="Quail M.A."/>
            <person name="Sanders M.J."/>
            <person name="van Tonder A."/>
            <person name="Ginger M.L."/>
            <person name="Field M.C."/>
            <person name="Barry J.D."/>
            <person name="Hertz-Fowler C."/>
            <person name="Berriman M."/>
        </authorList>
    </citation>
    <scope>NUCLEOTIDE SEQUENCE</scope>
    <source>
        <strain evidence="1">Y486</strain>
    </source>
</reference>
<organism evidence="1">
    <name type="scientific">Trypanosoma vivax (strain Y486)</name>
    <dbReference type="NCBI Taxonomy" id="1055687"/>
    <lineage>
        <taxon>Eukaryota</taxon>
        <taxon>Discoba</taxon>
        <taxon>Euglenozoa</taxon>
        <taxon>Kinetoplastea</taxon>
        <taxon>Metakinetoplastina</taxon>
        <taxon>Trypanosomatida</taxon>
        <taxon>Trypanosomatidae</taxon>
        <taxon>Trypanosoma</taxon>
        <taxon>Duttonella</taxon>
    </lineage>
</organism>
<protein>
    <submittedName>
        <fullName evidence="1">Uncharacterized protein</fullName>
    </submittedName>
</protein>
<evidence type="ECO:0000313" key="1">
    <source>
        <dbReference type="EMBL" id="CCC50575.1"/>
    </source>
</evidence>